<dbReference type="PROSITE" id="PS00218">
    <property type="entry name" value="AMINO_ACID_PERMEASE_1"/>
    <property type="match status" value="1"/>
</dbReference>
<dbReference type="InParanoid" id="Q5B481"/>
<dbReference type="InterPro" id="IPR004840">
    <property type="entry name" value="Amino_acid_permease_CS"/>
</dbReference>
<evidence type="ECO:0000256" key="7">
    <source>
        <dbReference type="SAM" id="Phobius"/>
    </source>
</evidence>
<dbReference type="HOGENOM" id="CLU_007946_12_1_1"/>
<reference evidence="10" key="1">
    <citation type="journal article" date="2005" name="Nature">
        <title>Sequencing of Aspergillus nidulans and comparative analysis with A. fumigatus and A. oryzae.</title>
        <authorList>
            <person name="Galagan J.E."/>
            <person name="Calvo S.E."/>
            <person name="Cuomo C."/>
            <person name="Ma L.J."/>
            <person name="Wortman J.R."/>
            <person name="Batzoglou S."/>
            <person name="Lee S.I."/>
            <person name="Basturkmen M."/>
            <person name="Spevak C.C."/>
            <person name="Clutterbuck J."/>
            <person name="Kapitonov V."/>
            <person name="Jurka J."/>
            <person name="Scazzocchio C."/>
            <person name="Farman M."/>
            <person name="Butler J."/>
            <person name="Purcell S."/>
            <person name="Harris S."/>
            <person name="Braus G.H."/>
            <person name="Draht O."/>
            <person name="Busch S."/>
            <person name="D'Enfert C."/>
            <person name="Bouchier C."/>
            <person name="Goldman G.H."/>
            <person name="Bell-Pedersen D."/>
            <person name="Griffiths-Jones S."/>
            <person name="Doonan J.H."/>
            <person name="Yu J."/>
            <person name="Vienken K."/>
            <person name="Pain A."/>
            <person name="Freitag M."/>
            <person name="Selker E.U."/>
            <person name="Archer D.B."/>
            <person name="Penalva M.A."/>
            <person name="Oakley B.R."/>
            <person name="Momany M."/>
            <person name="Tanaka T."/>
            <person name="Kumagai T."/>
            <person name="Asai K."/>
            <person name="Machida M."/>
            <person name="Nierman W.C."/>
            <person name="Denning D.W."/>
            <person name="Caddick M."/>
            <person name="Hynes M."/>
            <person name="Paoletti M."/>
            <person name="Fischer R."/>
            <person name="Miller B."/>
            <person name="Dyer P."/>
            <person name="Sachs M.S."/>
            <person name="Osmani S.A."/>
            <person name="Birren B.W."/>
        </authorList>
    </citation>
    <scope>NUCLEOTIDE SEQUENCE [LARGE SCALE GENOMIC DNA]</scope>
    <source>
        <strain evidence="10">FGSC A4 / ATCC 38163 / CBS 112.46 / NRRL 194 / M139</strain>
    </source>
</reference>
<dbReference type="eggNOG" id="KOG1286">
    <property type="taxonomic scope" value="Eukaryota"/>
</dbReference>
<evidence type="ECO:0000256" key="2">
    <source>
        <dbReference type="ARBA" id="ARBA00022448"/>
    </source>
</evidence>
<comment type="subcellular location">
    <subcellularLocation>
        <location evidence="1">Membrane</location>
        <topology evidence="1">Multi-pass membrane protein</topology>
    </subcellularLocation>
</comment>
<keyword evidence="5 7" id="KW-1133">Transmembrane helix</keyword>
<evidence type="ECO:0000256" key="5">
    <source>
        <dbReference type="ARBA" id="ARBA00022989"/>
    </source>
</evidence>
<reference evidence="10" key="2">
    <citation type="journal article" date="2009" name="Fungal Genet. Biol.">
        <title>The 2008 update of the Aspergillus nidulans genome annotation: a community effort.</title>
        <authorList>
            <person name="Wortman J.R."/>
            <person name="Gilsenan J.M."/>
            <person name="Joardar V."/>
            <person name="Deegan J."/>
            <person name="Clutterbuck J."/>
            <person name="Andersen M.R."/>
            <person name="Archer D."/>
            <person name="Bencina M."/>
            <person name="Braus G."/>
            <person name="Coutinho P."/>
            <person name="von Dohren H."/>
            <person name="Doonan J."/>
            <person name="Driessen A.J."/>
            <person name="Durek P."/>
            <person name="Espeso E."/>
            <person name="Fekete E."/>
            <person name="Flipphi M."/>
            <person name="Estrada C.G."/>
            <person name="Geysens S."/>
            <person name="Goldman G."/>
            <person name="de Groot P.W."/>
            <person name="Hansen K."/>
            <person name="Harris S.D."/>
            <person name="Heinekamp T."/>
            <person name="Helmstaedt K."/>
            <person name="Henrissat B."/>
            <person name="Hofmann G."/>
            <person name="Homan T."/>
            <person name="Horio T."/>
            <person name="Horiuchi H."/>
            <person name="James S."/>
            <person name="Jones M."/>
            <person name="Karaffa L."/>
            <person name="Karanyi Z."/>
            <person name="Kato M."/>
            <person name="Keller N."/>
            <person name="Kelly D.E."/>
            <person name="Kiel J.A."/>
            <person name="Kim J.M."/>
            <person name="van der Klei I.J."/>
            <person name="Klis F.M."/>
            <person name="Kovalchuk A."/>
            <person name="Krasevec N."/>
            <person name="Kubicek C.P."/>
            <person name="Liu B."/>
            <person name="Maccabe A."/>
            <person name="Meyer V."/>
            <person name="Mirabito P."/>
            <person name="Miskei M."/>
            <person name="Mos M."/>
            <person name="Mullins J."/>
            <person name="Nelson D.R."/>
            <person name="Nielsen J."/>
            <person name="Oakley B.R."/>
            <person name="Osmani S.A."/>
            <person name="Pakula T."/>
            <person name="Paszewski A."/>
            <person name="Paulsen I."/>
            <person name="Pilsyk S."/>
            <person name="Pocsi I."/>
            <person name="Punt P.J."/>
            <person name="Ram A.F."/>
            <person name="Ren Q."/>
            <person name="Robellet X."/>
            <person name="Robson G."/>
            <person name="Seiboth B."/>
            <person name="van Solingen P."/>
            <person name="Specht T."/>
            <person name="Sun J."/>
            <person name="Taheri-Talesh N."/>
            <person name="Takeshita N."/>
            <person name="Ussery D."/>
            <person name="vanKuyk P.A."/>
            <person name="Visser H."/>
            <person name="van de Vondervoort P.J."/>
            <person name="de Vries R.P."/>
            <person name="Walton J."/>
            <person name="Xiang X."/>
            <person name="Xiong Y."/>
            <person name="Zeng A.P."/>
            <person name="Brandt B.W."/>
            <person name="Cornell M.J."/>
            <person name="van den Hondel C.A."/>
            <person name="Visser J."/>
            <person name="Oliver S.G."/>
            <person name="Turner G."/>
        </authorList>
    </citation>
    <scope>GENOME REANNOTATION</scope>
    <source>
        <strain evidence="10">FGSC A4 / ATCC 38163 / CBS 112.46 / NRRL 194 / M139</strain>
    </source>
</reference>
<feature type="transmembrane region" description="Helical" evidence="7">
    <location>
        <begin position="397"/>
        <end position="418"/>
    </location>
</feature>
<dbReference type="RefSeq" id="XP_662253.1">
    <property type="nucleotide sequence ID" value="XM_657161.1"/>
</dbReference>
<dbReference type="EMBL" id="BN001303">
    <property type="protein sequence ID" value="CBF77069.1"/>
    <property type="molecule type" value="Genomic_DNA"/>
</dbReference>
<organism evidence="9 10">
    <name type="scientific">Emericella nidulans (strain FGSC A4 / ATCC 38163 / CBS 112.46 / NRRL 194 / M139)</name>
    <name type="common">Aspergillus nidulans</name>
    <dbReference type="NCBI Taxonomy" id="227321"/>
    <lineage>
        <taxon>Eukaryota</taxon>
        <taxon>Fungi</taxon>
        <taxon>Dikarya</taxon>
        <taxon>Ascomycota</taxon>
        <taxon>Pezizomycotina</taxon>
        <taxon>Eurotiomycetes</taxon>
        <taxon>Eurotiomycetidae</taxon>
        <taxon>Eurotiales</taxon>
        <taxon>Aspergillaceae</taxon>
        <taxon>Aspergillus</taxon>
        <taxon>Aspergillus subgen. Nidulantes</taxon>
    </lineage>
</organism>
<dbReference type="Proteomes" id="UP000000560">
    <property type="component" value="Chromosome III"/>
</dbReference>
<name>Q5B481_EMENI</name>
<feature type="transmembrane region" description="Helical" evidence="7">
    <location>
        <begin position="29"/>
        <end position="50"/>
    </location>
</feature>
<keyword evidence="6 7" id="KW-0472">Membrane</keyword>
<feature type="transmembrane region" description="Helical" evidence="7">
    <location>
        <begin position="363"/>
        <end position="385"/>
    </location>
</feature>
<keyword evidence="4" id="KW-0029">Amino-acid transport</keyword>
<dbReference type="GeneID" id="2872448"/>
<dbReference type="PANTHER" id="PTHR43341:SF9">
    <property type="entry name" value="DICARBOXYLIC AMINO ACID PERMEASE"/>
    <property type="match status" value="1"/>
</dbReference>
<keyword evidence="3 7" id="KW-0812">Transmembrane</keyword>
<feature type="transmembrane region" description="Helical" evidence="7">
    <location>
        <begin position="100"/>
        <end position="121"/>
    </location>
</feature>
<dbReference type="KEGG" id="ani:ANIA_04649"/>
<feature type="transmembrane region" description="Helical" evidence="7">
    <location>
        <begin position="473"/>
        <end position="493"/>
    </location>
</feature>
<dbReference type="STRING" id="227321.Q5B481"/>
<dbReference type="OrthoDB" id="3900342at2759"/>
<feature type="transmembrane region" description="Helical" evidence="7">
    <location>
        <begin position="439"/>
        <end position="461"/>
    </location>
</feature>
<feature type="transmembrane region" description="Helical" evidence="7">
    <location>
        <begin position="227"/>
        <end position="250"/>
    </location>
</feature>
<feature type="transmembrane region" description="Helical" evidence="7">
    <location>
        <begin position="56"/>
        <end position="79"/>
    </location>
</feature>
<dbReference type="PIRSF" id="PIRSF006060">
    <property type="entry name" value="AA_transporter"/>
    <property type="match status" value="1"/>
</dbReference>
<gene>
    <name evidence="9" type="ORF">ANIA_04649</name>
</gene>
<keyword evidence="2" id="KW-0813">Transport</keyword>
<evidence type="ECO:0000259" key="8">
    <source>
        <dbReference type="Pfam" id="PF00324"/>
    </source>
</evidence>
<feature type="domain" description="Amino acid permease/ SLC12A" evidence="8">
    <location>
        <begin position="29"/>
        <end position="494"/>
    </location>
</feature>
<dbReference type="GO" id="GO:0003333">
    <property type="term" value="P:amino acid transmembrane transport"/>
    <property type="evidence" value="ECO:0000318"/>
    <property type="project" value="GO_Central"/>
</dbReference>
<accession>Q5B481</accession>
<dbReference type="InterPro" id="IPR050524">
    <property type="entry name" value="APC_YAT"/>
</dbReference>
<dbReference type="FunFam" id="1.20.1740.10:FF:000006">
    <property type="entry name" value="General amino acid permease"/>
    <property type="match status" value="1"/>
</dbReference>
<dbReference type="OMA" id="NTGRREW"/>
<dbReference type="AlphaFoldDB" id="Q5B481"/>
<dbReference type="Gene3D" id="1.20.1740.10">
    <property type="entry name" value="Amino acid/polyamine transporter I"/>
    <property type="match status" value="1"/>
</dbReference>
<evidence type="ECO:0000256" key="3">
    <source>
        <dbReference type="ARBA" id="ARBA00022692"/>
    </source>
</evidence>
<evidence type="ECO:0000256" key="6">
    <source>
        <dbReference type="ARBA" id="ARBA00023136"/>
    </source>
</evidence>
<keyword evidence="10" id="KW-1185">Reference proteome</keyword>
<accession>C8VB28</accession>
<feature type="transmembrane region" description="Helical" evidence="7">
    <location>
        <begin position="271"/>
        <end position="290"/>
    </location>
</feature>
<proteinExistence type="predicted"/>
<dbReference type="Pfam" id="PF00324">
    <property type="entry name" value="AA_permease"/>
    <property type="match status" value="1"/>
</dbReference>
<evidence type="ECO:0000313" key="9">
    <source>
        <dbReference type="EMBL" id="CBF77069.1"/>
    </source>
</evidence>
<feature type="transmembrane region" description="Helical" evidence="7">
    <location>
        <begin position="127"/>
        <end position="147"/>
    </location>
</feature>
<dbReference type="GO" id="GO:0016020">
    <property type="term" value="C:membrane"/>
    <property type="evidence" value="ECO:0000318"/>
    <property type="project" value="GO_Central"/>
</dbReference>
<dbReference type="PANTHER" id="PTHR43341">
    <property type="entry name" value="AMINO ACID PERMEASE"/>
    <property type="match status" value="1"/>
</dbReference>
<sequence>MDNSEERGKVAVQRPTGDDLKRDFKGRQVAMFAIACSMGTGLTISSGTALTRGGPASLLISYLLIGFAVFFIMTALGEMAAYIPMKKGFSGYASRYAHPALGYAIAIPTNLTAAGLIVHYWRPDLNVGIWITVFGAMVILPNVCPALKRRICHGNYSQYQVTHINNFGESEFILSCIKLIVITTLILCCFIISAGGSPSGEKIGFKYWHSPGAYGQYLLGGRKGYLLGWWACMIQACFAYTGTEVVGVTFGEASNPRKTIPMAIRQTFWRILSFYVIGVWALTMAVPYTSSELVDATSKSTSAAASPFVVAISLAGIKVLPDIVNAGLLVFVVSSAASDIYCSSRSLYGLAKDGQAPKLLAKTLKNGVPAWSVCFAALFCVLGYMNAAKSASTIFEYFVSLATIFALLNWLSILLSYLNFRRGIKRQEISLKERSYCAVLQPYGAYYSMFITVLCIVFSGYDAFIPQFKADQFVLRYVGIVVYVGNFLFWRFYKGARYVRPCQMDLTTGFYDSVLEGSSDQINVEVPEKGEVEVRASEVEITTIGEDGKVAGR</sequence>
<evidence type="ECO:0000256" key="1">
    <source>
        <dbReference type="ARBA" id="ARBA00004141"/>
    </source>
</evidence>
<evidence type="ECO:0000313" key="10">
    <source>
        <dbReference type="Proteomes" id="UP000000560"/>
    </source>
</evidence>
<dbReference type="InterPro" id="IPR004841">
    <property type="entry name" value="AA-permease/SLC12A_dom"/>
</dbReference>
<dbReference type="GO" id="GO:0015171">
    <property type="term" value="F:amino acid transmembrane transporter activity"/>
    <property type="evidence" value="ECO:0000318"/>
    <property type="project" value="GO_Central"/>
</dbReference>
<feature type="transmembrane region" description="Helical" evidence="7">
    <location>
        <begin position="172"/>
        <end position="194"/>
    </location>
</feature>
<evidence type="ECO:0000256" key="4">
    <source>
        <dbReference type="ARBA" id="ARBA00022970"/>
    </source>
</evidence>
<protein>
    <submittedName>
        <fullName evidence="9">Amino acid transporter (Eurofung)</fullName>
    </submittedName>
</protein>